<dbReference type="AlphaFoldDB" id="A0A8T1YY82"/>
<evidence type="ECO:0000313" key="3">
    <source>
        <dbReference type="Proteomes" id="UP000694240"/>
    </source>
</evidence>
<evidence type="ECO:0000313" key="2">
    <source>
        <dbReference type="EMBL" id="KAG7551481.1"/>
    </source>
</evidence>
<sequence>MDRAEKKNSEPNLRSSRDACSLYNGQKPQITSVTVIIKPDIFLSWFKLIKIQQF</sequence>
<name>A0A8T1YY82_9BRAS</name>
<feature type="region of interest" description="Disordered" evidence="1">
    <location>
        <begin position="1"/>
        <end position="20"/>
    </location>
</feature>
<dbReference type="EMBL" id="JAEFBK010000011">
    <property type="protein sequence ID" value="KAG7551481.1"/>
    <property type="molecule type" value="Genomic_DNA"/>
</dbReference>
<comment type="caution">
    <text evidence="2">The sequence shown here is derived from an EMBL/GenBank/DDBJ whole genome shotgun (WGS) entry which is preliminary data.</text>
</comment>
<organism evidence="2 3">
    <name type="scientific">Arabidopsis thaliana x Arabidopsis arenosa</name>
    <dbReference type="NCBI Taxonomy" id="1240361"/>
    <lineage>
        <taxon>Eukaryota</taxon>
        <taxon>Viridiplantae</taxon>
        <taxon>Streptophyta</taxon>
        <taxon>Embryophyta</taxon>
        <taxon>Tracheophyta</taxon>
        <taxon>Spermatophyta</taxon>
        <taxon>Magnoliopsida</taxon>
        <taxon>eudicotyledons</taxon>
        <taxon>Gunneridae</taxon>
        <taxon>Pentapetalae</taxon>
        <taxon>rosids</taxon>
        <taxon>malvids</taxon>
        <taxon>Brassicales</taxon>
        <taxon>Brassicaceae</taxon>
        <taxon>Camelineae</taxon>
        <taxon>Arabidopsis</taxon>
    </lineage>
</organism>
<protein>
    <submittedName>
        <fullName evidence="2">Uncharacterized protein</fullName>
    </submittedName>
</protein>
<keyword evidence="3" id="KW-1185">Reference proteome</keyword>
<gene>
    <name evidence="2" type="ORF">ISN45_Aa06g021550</name>
</gene>
<dbReference type="Proteomes" id="UP000694240">
    <property type="component" value="Chromosome 11"/>
</dbReference>
<evidence type="ECO:0000256" key="1">
    <source>
        <dbReference type="SAM" id="MobiDB-lite"/>
    </source>
</evidence>
<accession>A0A8T1YY82</accession>
<proteinExistence type="predicted"/>
<reference evidence="2 3" key="1">
    <citation type="submission" date="2020-12" db="EMBL/GenBank/DDBJ databases">
        <title>Concerted genomic and epigenomic changes stabilize Arabidopsis allopolyploids.</title>
        <authorList>
            <person name="Chen Z."/>
        </authorList>
    </citation>
    <scope>NUCLEOTIDE SEQUENCE [LARGE SCALE GENOMIC DNA]</scope>
    <source>
        <strain evidence="2">Allo738</strain>
        <tissue evidence="2">Leaf</tissue>
    </source>
</reference>